<gene>
    <name evidence="4" type="ORF">K431DRAFT_285059</name>
</gene>
<name>A0A9P4QAA2_9PEZI</name>
<dbReference type="GO" id="GO:0016491">
    <property type="term" value="F:oxidoreductase activity"/>
    <property type="evidence" value="ECO:0007669"/>
    <property type="project" value="UniProtKB-KW"/>
</dbReference>
<dbReference type="EMBL" id="MU003792">
    <property type="protein sequence ID" value="KAF2721226.1"/>
    <property type="molecule type" value="Genomic_DNA"/>
</dbReference>
<evidence type="ECO:0000313" key="4">
    <source>
        <dbReference type="EMBL" id="KAF2721226.1"/>
    </source>
</evidence>
<dbReference type="SUPFAM" id="SSF51735">
    <property type="entry name" value="NAD(P)-binding Rossmann-fold domains"/>
    <property type="match status" value="1"/>
</dbReference>
<feature type="domain" description="NmrA-like" evidence="3">
    <location>
        <begin position="5"/>
        <end position="227"/>
    </location>
</feature>
<dbReference type="Pfam" id="PF05368">
    <property type="entry name" value="NmrA"/>
    <property type="match status" value="1"/>
</dbReference>
<reference evidence="4" key="1">
    <citation type="journal article" date="2020" name="Stud. Mycol.">
        <title>101 Dothideomycetes genomes: a test case for predicting lifestyles and emergence of pathogens.</title>
        <authorList>
            <person name="Haridas S."/>
            <person name="Albert R."/>
            <person name="Binder M."/>
            <person name="Bloem J."/>
            <person name="Labutti K."/>
            <person name="Salamov A."/>
            <person name="Andreopoulos B."/>
            <person name="Baker S."/>
            <person name="Barry K."/>
            <person name="Bills G."/>
            <person name="Bluhm B."/>
            <person name="Cannon C."/>
            <person name="Castanera R."/>
            <person name="Culley D."/>
            <person name="Daum C."/>
            <person name="Ezra D."/>
            <person name="Gonzalez J."/>
            <person name="Henrissat B."/>
            <person name="Kuo A."/>
            <person name="Liang C."/>
            <person name="Lipzen A."/>
            <person name="Lutzoni F."/>
            <person name="Magnuson J."/>
            <person name="Mondo S."/>
            <person name="Nolan M."/>
            <person name="Ohm R."/>
            <person name="Pangilinan J."/>
            <person name="Park H.-J."/>
            <person name="Ramirez L."/>
            <person name="Alfaro M."/>
            <person name="Sun H."/>
            <person name="Tritt A."/>
            <person name="Yoshinaga Y."/>
            <person name="Zwiers L.-H."/>
            <person name="Turgeon B."/>
            <person name="Goodwin S."/>
            <person name="Spatafora J."/>
            <person name="Crous P."/>
            <person name="Grigoriev I."/>
        </authorList>
    </citation>
    <scope>NUCLEOTIDE SEQUENCE</scope>
    <source>
        <strain evidence="4">CBS 116435</strain>
    </source>
</reference>
<dbReference type="InterPro" id="IPR008030">
    <property type="entry name" value="NmrA-like"/>
</dbReference>
<dbReference type="PANTHER" id="PTHR47706:SF1">
    <property type="entry name" value="CIPA-LIKE, PUTATIVE (AFU_ORTHOLOGUE AFUA_1G12460)-RELATED"/>
    <property type="match status" value="1"/>
</dbReference>
<accession>A0A9P4QAA2</accession>
<dbReference type="InterPro" id="IPR045312">
    <property type="entry name" value="PCBER-like"/>
</dbReference>
<protein>
    <submittedName>
        <fullName evidence="4">NAD(P)-binding protein</fullName>
    </submittedName>
</protein>
<dbReference type="InterPro" id="IPR051609">
    <property type="entry name" value="NmrA/Isoflavone_reductase-like"/>
</dbReference>
<dbReference type="InterPro" id="IPR036291">
    <property type="entry name" value="NAD(P)-bd_dom_sf"/>
</dbReference>
<dbReference type="CDD" id="cd05259">
    <property type="entry name" value="PCBER_SDR_a"/>
    <property type="match status" value="1"/>
</dbReference>
<comment type="caution">
    <text evidence="4">The sequence shown here is derived from an EMBL/GenBank/DDBJ whole genome shotgun (WGS) entry which is preliminary data.</text>
</comment>
<evidence type="ECO:0000256" key="2">
    <source>
        <dbReference type="ARBA" id="ARBA00023002"/>
    </source>
</evidence>
<dbReference type="PANTHER" id="PTHR47706">
    <property type="entry name" value="NMRA-LIKE FAMILY PROTEIN"/>
    <property type="match status" value="1"/>
</dbReference>
<sequence length="301" mass="31635">MSSIQKVALAGATGALGKPVLQALLDAGFTVTALTRASSSSSSSFPSSVHVAKVDYDDVASLTTALKGQDAVVSTIAGAAISQQIKLIDAAIAAGVKRVIPSEFGSDTSNPKTATLPVFKDKVAASEYLVEKSKESEGKLSYTFVLNNAFLDWGVEHKFIIDIYGKKITLYDGGETPFSTTTLASVGKATAASLTHAEETKDRIVKIHNAVITQRQLLAIAQRVVGSDGWTIEESSTDDAVNKANEDAKNGNVGLPQIVGWLSRAIYAPGYGGEFKDVDNELLGITEIGEEGVEKVIRGLA</sequence>
<evidence type="ECO:0000313" key="5">
    <source>
        <dbReference type="Proteomes" id="UP000799441"/>
    </source>
</evidence>
<dbReference type="AlphaFoldDB" id="A0A9P4QAA2"/>
<dbReference type="OrthoDB" id="9974981at2759"/>
<dbReference type="Gene3D" id="3.40.50.720">
    <property type="entry name" value="NAD(P)-binding Rossmann-like Domain"/>
    <property type="match status" value="1"/>
</dbReference>
<evidence type="ECO:0000256" key="1">
    <source>
        <dbReference type="ARBA" id="ARBA00022857"/>
    </source>
</evidence>
<dbReference type="Proteomes" id="UP000799441">
    <property type="component" value="Unassembled WGS sequence"/>
</dbReference>
<keyword evidence="1" id="KW-0521">NADP</keyword>
<keyword evidence="2" id="KW-0560">Oxidoreductase</keyword>
<proteinExistence type="predicted"/>
<organism evidence="4 5">
    <name type="scientific">Polychaeton citri CBS 116435</name>
    <dbReference type="NCBI Taxonomy" id="1314669"/>
    <lineage>
        <taxon>Eukaryota</taxon>
        <taxon>Fungi</taxon>
        <taxon>Dikarya</taxon>
        <taxon>Ascomycota</taxon>
        <taxon>Pezizomycotina</taxon>
        <taxon>Dothideomycetes</taxon>
        <taxon>Dothideomycetidae</taxon>
        <taxon>Capnodiales</taxon>
        <taxon>Capnodiaceae</taxon>
        <taxon>Polychaeton</taxon>
    </lineage>
</organism>
<keyword evidence="5" id="KW-1185">Reference proteome</keyword>
<evidence type="ECO:0000259" key="3">
    <source>
        <dbReference type="Pfam" id="PF05368"/>
    </source>
</evidence>
<dbReference type="Gene3D" id="3.90.25.10">
    <property type="entry name" value="UDP-galactose 4-epimerase, domain 1"/>
    <property type="match status" value="1"/>
</dbReference>